<dbReference type="SUPFAM" id="SSF52402">
    <property type="entry name" value="Adenine nucleotide alpha hydrolases-like"/>
    <property type="match status" value="1"/>
</dbReference>
<organism evidence="2 3">
    <name type="scientific">Chytriomyces confervae</name>
    <dbReference type="NCBI Taxonomy" id="246404"/>
    <lineage>
        <taxon>Eukaryota</taxon>
        <taxon>Fungi</taxon>
        <taxon>Fungi incertae sedis</taxon>
        <taxon>Chytridiomycota</taxon>
        <taxon>Chytridiomycota incertae sedis</taxon>
        <taxon>Chytridiomycetes</taxon>
        <taxon>Chytridiales</taxon>
        <taxon>Chytriomycetaceae</taxon>
        <taxon>Chytriomyces</taxon>
    </lineage>
</organism>
<evidence type="ECO:0000313" key="2">
    <source>
        <dbReference type="EMBL" id="TPX75998.1"/>
    </source>
</evidence>
<protein>
    <recommendedName>
        <fullName evidence="1">UspA domain-containing protein</fullName>
    </recommendedName>
</protein>
<dbReference type="EMBL" id="QEAP01000061">
    <property type="protein sequence ID" value="TPX75998.1"/>
    <property type="molecule type" value="Genomic_DNA"/>
</dbReference>
<sequence>MLASLELEASSVTTGAGYSAVFQEFVLESENINAAAAPTKRTVAIAVDASQYARHAVHWAIDNYLRPDDLVAFINVRAQVIIPAVGLNGDTSLEYAELAEKGHLEDSKLLLGSFMKLVSQKGFVSKGYSVGGFQQRKHAIVEKCAQLNAHVLICASRGVNAVSRALLGSVSDYCAHHCACPVVVVRPTRKELDAMTVPEHHKYPEAIAVPPSAAVNKI</sequence>
<comment type="caution">
    <text evidence="2">The sequence shown here is derived from an EMBL/GenBank/DDBJ whole genome shotgun (WGS) entry which is preliminary data.</text>
</comment>
<dbReference type="OrthoDB" id="843225at2759"/>
<dbReference type="InterPro" id="IPR014729">
    <property type="entry name" value="Rossmann-like_a/b/a_fold"/>
</dbReference>
<dbReference type="PRINTS" id="PR01438">
    <property type="entry name" value="UNVRSLSTRESS"/>
</dbReference>
<dbReference type="PANTHER" id="PTHR31966:SF3">
    <property type="entry name" value="OS05G0501700 PROTEIN"/>
    <property type="match status" value="1"/>
</dbReference>
<reference evidence="2 3" key="1">
    <citation type="journal article" date="2019" name="Sci. Rep.">
        <title>Comparative genomics of chytrid fungi reveal insights into the obligate biotrophic and pathogenic lifestyle of Synchytrium endobioticum.</title>
        <authorList>
            <person name="van de Vossenberg B.T.L.H."/>
            <person name="Warris S."/>
            <person name="Nguyen H.D.T."/>
            <person name="van Gent-Pelzer M.P.E."/>
            <person name="Joly D.L."/>
            <person name="van de Geest H.C."/>
            <person name="Bonants P.J.M."/>
            <person name="Smith D.S."/>
            <person name="Levesque C.A."/>
            <person name="van der Lee T.A.J."/>
        </authorList>
    </citation>
    <scope>NUCLEOTIDE SEQUENCE [LARGE SCALE GENOMIC DNA]</scope>
    <source>
        <strain evidence="2 3">CBS 675.73</strain>
    </source>
</reference>
<evidence type="ECO:0000259" key="1">
    <source>
        <dbReference type="Pfam" id="PF00582"/>
    </source>
</evidence>
<dbReference type="InterPro" id="IPR006016">
    <property type="entry name" value="UspA"/>
</dbReference>
<accession>A0A507FKP1</accession>
<dbReference type="InterPro" id="IPR006015">
    <property type="entry name" value="Universal_stress_UspA"/>
</dbReference>
<dbReference type="InterPro" id="IPR044162">
    <property type="entry name" value="PHOS32/34"/>
</dbReference>
<keyword evidence="3" id="KW-1185">Reference proteome</keyword>
<name>A0A507FKP1_9FUNG</name>
<dbReference type="STRING" id="246404.A0A507FKP1"/>
<dbReference type="AlphaFoldDB" id="A0A507FKP1"/>
<dbReference type="Gene3D" id="3.40.50.620">
    <property type="entry name" value="HUPs"/>
    <property type="match status" value="1"/>
</dbReference>
<feature type="domain" description="UspA" evidence="1">
    <location>
        <begin position="41"/>
        <end position="186"/>
    </location>
</feature>
<proteinExistence type="predicted"/>
<gene>
    <name evidence="2" type="ORF">CcCBS67573_g02741</name>
</gene>
<dbReference type="CDD" id="cd23659">
    <property type="entry name" value="USP_At3g01520-like"/>
    <property type="match status" value="1"/>
</dbReference>
<dbReference type="PANTHER" id="PTHR31966">
    <property type="entry name" value="OS01G0783500 PROTEIN"/>
    <property type="match status" value="1"/>
</dbReference>
<evidence type="ECO:0000313" key="3">
    <source>
        <dbReference type="Proteomes" id="UP000320333"/>
    </source>
</evidence>
<dbReference type="Pfam" id="PF00582">
    <property type="entry name" value="Usp"/>
    <property type="match status" value="1"/>
</dbReference>
<dbReference type="Proteomes" id="UP000320333">
    <property type="component" value="Unassembled WGS sequence"/>
</dbReference>